<feature type="coiled-coil region" evidence="1">
    <location>
        <begin position="348"/>
        <end position="380"/>
    </location>
</feature>
<evidence type="ECO:0000313" key="4">
    <source>
        <dbReference type="Proteomes" id="UP000317835"/>
    </source>
</evidence>
<keyword evidence="1" id="KW-0175">Coiled coil</keyword>
<dbReference type="EMBL" id="CP036426">
    <property type="protein sequence ID" value="QDV34846.1"/>
    <property type="molecule type" value="Genomic_DNA"/>
</dbReference>
<feature type="compositionally biased region" description="Basic and acidic residues" evidence="2">
    <location>
        <begin position="515"/>
        <end position="524"/>
    </location>
</feature>
<protein>
    <submittedName>
        <fullName evidence="3">Uncharacterized protein</fullName>
    </submittedName>
</protein>
<evidence type="ECO:0000256" key="2">
    <source>
        <dbReference type="SAM" id="MobiDB-lite"/>
    </source>
</evidence>
<keyword evidence="4" id="KW-1185">Reference proteome</keyword>
<sequence length="639" mass="68281">MAPVVSPGGRGGPGRWIWPLLALSLIAGRPEPSHPGPDSAGPGSVPGSPGASAPPARRFALADEEYRRLRESVEPEPVGDGIEGEEARSAALSAEVDALLRRHPGLDSGRLPGASAALGATVRRSRALGARLSALDAAILEAQSEEIRARGLGEYVVFEDRSQRIEERDVLHRLELLLGGDRDQAGRELARSHRINGGSASSVGAEQLQRQEERALVYRARLESLGAQRDAVDGLAPASAAGLRAARSLASYHGRRRAMLGRRREALGADREASRAWARAHSHRLGAALTAVVLGEHPDTGAEADWPGSCPGLREDSARILLRFRLDPGEDRPVGGPDRDCPGPASAYRREAEEALRWEAKAAQAELEAAREALAADLAALDFEADALEAALLYDSYIVGRIGAAIARLDAQAELTDAQLRYAGLRLGRAELLASQKAAGVQVAERAERLAEHYEHASQRSWSDQAALRRLLVAMESVGEADRAVLPVLAGYREAVEASLALASTIVEASPLGRWRPEGPDPKDGNTTAARPGLAAEVSAAEEAVRAARLRLDRLVDDLLSPFDTPRARLSDRLSTALGPVDPADLGRVVPLRTLRRHSSNDPGPIQARGPEDILRTALEPRGAELREWRRMASDLAGE</sequence>
<organism evidence="3 4">
    <name type="scientific">Tautonia plasticadhaerens</name>
    <dbReference type="NCBI Taxonomy" id="2527974"/>
    <lineage>
        <taxon>Bacteria</taxon>
        <taxon>Pseudomonadati</taxon>
        <taxon>Planctomycetota</taxon>
        <taxon>Planctomycetia</taxon>
        <taxon>Isosphaerales</taxon>
        <taxon>Isosphaeraceae</taxon>
        <taxon>Tautonia</taxon>
    </lineage>
</organism>
<reference evidence="3 4" key="1">
    <citation type="submission" date="2019-02" db="EMBL/GenBank/DDBJ databases">
        <title>Deep-cultivation of Planctomycetes and their phenomic and genomic characterization uncovers novel biology.</title>
        <authorList>
            <person name="Wiegand S."/>
            <person name="Jogler M."/>
            <person name="Boedeker C."/>
            <person name="Pinto D."/>
            <person name="Vollmers J."/>
            <person name="Rivas-Marin E."/>
            <person name="Kohn T."/>
            <person name="Peeters S.H."/>
            <person name="Heuer A."/>
            <person name="Rast P."/>
            <person name="Oberbeckmann S."/>
            <person name="Bunk B."/>
            <person name="Jeske O."/>
            <person name="Meyerdierks A."/>
            <person name="Storesund J.E."/>
            <person name="Kallscheuer N."/>
            <person name="Luecker S."/>
            <person name="Lage O.M."/>
            <person name="Pohl T."/>
            <person name="Merkel B.J."/>
            <person name="Hornburger P."/>
            <person name="Mueller R.-W."/>
            <person name="Bruemmer F."/>
            <person name="Labrenz M."/>
            <person name="Spormann A.M."/>
            <person name="Op den Camp H."/>
            <person name="Overmann J."/>
            <person name="Amann R."/>
            <person name="Jetten M.S.M."/>
            <person name="Mascher T."/>
            <person name="Medema M.H."/>
            <person name="Devos D.P."/>
            <person name="Kaster A.-K."/>
            <person name="Ovreas L."/>
            <person name="Rohde M."/>
            <person name="Galperin M.Y."/>
            <person name="Jogler C."/>
        </authorList>
    </citation>
    <scope>NUCLEOTIDE SEQUENCE [LARGE SCALE GENOMIC DNA]</scope>
    <source>
        <strain evidence="3 4">ElP</strain>
    </source>
</reference>
<feature type="region of interest" description="Disordered" evidence="2">
    <location>
        <begin position="29"/>
        <end position="55"/>
    </location>
</feature>
<accession>A0A518H1X6</accession>
<evidence type="ECO:0000256" key="1">
    <source>
        <dbReference type="SAM" id="Coils"/>
    </source>
</evidence>
<name>A0A518H1X6_9BACT</name>
<gene>
    <name evidence="3" type="ORF">ElP_27430</name>
</gene>
<evidence type="ECO:0000313" key="3">
    <source>
        <dbReference type="EMBL" id="QDV34846.1"/>
    </source>
</evidence>
<proteinExistence type="predicted"/>
<feature type="compositionally biased region" description="Low complexity" evidence="2">
    <location>
        <begin position="36"/>
        <end position="55"/>
    </location>
</feature>
<feature type="region of interest" description="Disordered" evidence="2">
    <location>
        <begin position="512"/>
        <end position="531"/>
    </location>
</feature>
<dbReference type="AlphaFoldDB" id="A0A518H1X6"/>
<dbReference type="KEGG" id="tpla:ElP_27430"/>
<dbReference type="Proteomes" id="UP000317835">
    <property type="component" value="Chromosome"/>
</dbReference>